<dbReference type="GO" id="GO:0045892">
    <property type="term" value="P:negative regulation of DNA-templated transcription"/>
    <property type="evidence" value="ECO:0007669"/>
    <property type="project" value="TreeGrafter"/>
</dbReference>
<dbReference type="Gene3D" id="1.10.10.10">
    <property type="entry name" value="Winged helix-like DNA-binding domain superfamily/Winged helix DNA-binding domain"/>
    <property type="match status" value="1"/>
</dbReference>
<keyword evidence="1" id="KW-0805">Transcription regulation</keyword>
<sequence>MSMLNTAAAVLRCFSPDHPELTTSEVADLLHLPKSNASRVLRAMREAGFVDAVPGSRRYRPGLLHLELGQVLRNGSVQWREAQAVLLRLSRLGRLSGEVSLRDGAEVVRLLRMKDGLPLPPAPGCAPGRAPVWDDAAGLALLARLPEAALSALLAQVPPEPGAEAVAQAVAAARRESFVRLPGPDERLESLAFAVLDPAREEAVAISLLVPDLSYPEGQRLLPAILTEMRSLAALIGDRDLLRGLAPAQPRAA</sequence>
<dbReference type="RefSeq" id="WP_075799264.1">
    <property type="nucleotide sequence ID" value="NZ_CP015583.1"/>
</dbReference>
<dbReference type="Proteomes" id="UP000185494">
    <property type="component" value="Chromosome 1"/>
</dbReference>
<dbReference type="InterPro" id="IPR005471">
    <property type="entry name" value="Tscrpt_reg_IclR_N"/>
</dbReference>
<dbReference type="SUPFAM" id="SSF55781">
    <property type="entry name" value="GAF domain-like"/>
    <property type="match status" value="1"/>
</dbReference>
<proteinExistence type="predicted"/>
<protein>
    <recommendedName>
        <fullName evidence="3">HTH iclR-type domain-containing protein</fullName>
    </recommendedName>
</protein>
<dbReference type="InterPro" id="IPR029016">
    <property type="entry name" value="GAF-like_dom_sf"/>
</dbReference>
<dbReference type="InterPro" id="IPR050707">
    <property type="entry name" value="HTH_MetabolicPath_Reg"/>
</dbReference>
<gene>
    <name evidence="4" type="ORF">RGI145_16690</name>
</gene>
<dbReference type="Gene3D" id="3.30.450.40">
    <property type="match status" value="1"/>
</dbReference>
<dbReference type="PANTHER" id="PTHR30136:SF35">
    <property type="entry name" value="HTH-TYPE TRANSCRIPTIONAL REGULATOR RV1719"/>
    <property type="match status" value="1"/>
</dbReference>
<evidence type="ECO:0000313" key="4">
    <source>
        <dbReference type="EMBL" id="APT58503.1"/>
    </source>
</evidence>
<dbReference type="STRING" id="257708.RGI145_16690"/>
<dbReference type="EMBL" id="CP015583">
    <property type="protein sequence ID" value="APT58503.1"/>
    <property type="molecule type" value="Genomic_DNA"/>
</dbReference>
<keyword evidence="2" id="KW-0804">Transcription</keyword>
<organism evidence="4 5">
    <name type="scientific">Roseomonas gilardii</name>
    <dbReference type="NCBI Taxonomy" id="257708"/>
    <lineage>
        <taxon>Bacteria</taxon>
        <taxon>Pseudomonadati</taxon>
        <taxon>Pseudomonadota</taxon>
        <taxon>Alphaproteobacteria</taxon>
        <taxon>Acetobacterales</taxon>
        <taxon>Roseomonadaceae</taxon>
        <taxon>Roseomonas</taxon>
    </lineage>
</organism>
<dbReference type="GO" id="GO:0003677">
    <property type="term" value="F:DNA binding"/>
    <property type="evidence" value="ECO:0007669"/>
    <property type="project" value="InterPro"/>
</dbReference>
<evidence type="ECO:0000256" key="2">
    <source>
        <dbReference type="ARBA" id="ARBA00023163"/>
    </source>
</evidence>
<feature type="domain" description="HTH iclR-type" evidence="3">
    <location>
        <begin position="1"/>
        <end position="63"/>
    </location>
</feature>
<dbReference type="InterPro" id="IPR036390">
    <property type="entry name" value="WH_DNA-bd_sf"/>
</dbReference>
<reference evidence="4 5" key="1">
    <citation type="submission" date="2016-05" db="EMBL/GenBank/DDBJ databases">
        <title>Complete Genome and Methylome Analysis of Psychrotrophic Bacterial Isolates from Antarctic Lake Untersee.</title>
        <authorList>
            <person name="Fomenkov A."/>
            <person name="Akimov V.N."/>
            <person name="Vasilyeva L.V."/>
            <person name="Andersen D."/>
            <person name="Vincze T."/>
            <person name="Roberts R.J."/>
        </authorList>
    </citation>
    <scope>NUCLEOTIDE SEQUENCE [LARGE SCALE GENOMIC DNA]</scope>
    <source>
        <strain evidence="4 5">U14-5</strain>
    </source>
</reference>
<evidence type="ECO:0000256" key="1">
    <source>
        <dbReference type="ARBA" id="ARBA00023015"/>
    </source>
</evidence>
<dbReference type="KEGG" id="rgi:RGI145_16690"/>
<dbReference type="SUPFAM" id="SSF46785">
    <property type="entry name" value="Winged helix' DNA-binding domain"/>
    <property type="match status" value="1"/>
</dbReference>
<dbReference type="SMART" id="SM00346">
    <property type="entry name" value="HTH_ICLR"/>
    <property type="match status" value="1"/>
</dbReference>
<evidence type="ECO:0000259" key="3">
    <source>
        <dbReference type="PROSITE" id="PS51077"/>
    </source>
</evidence>
<dbReference type="Pfam" id="PF09339">
    <property type="entry name" value="HTH_IclR"/>
    <property type="match status" value="1"/>
</dbReference>
<dbReference type="PANTHER" id="PTHR30136">
    <property type="entry name" value="HELIX-TURN-HELIX TRANSCRIPTIONAL REGULATOR, ICLR FAMILY"/>
    <property type="match status" value="1"/>
</dbReference>
<dbReference type="GO" id="GO:0003700">
    <property type="term" value="F:DNA-binding transcription factor activity"/>
    <property type="evidence" value="ECO:0007669"/>
    <property type="project" value="TreeGrafter"/>
</dbReference>
<evidence type="ECO:0000313" key="5">
    <source>
        <dbReference type="Proteomes" id="UP000185494"/>
    </source>
</evidence>
<dbReference type="PROSITE" id="PS51077">
    <property type="entry name" value="HTH_ICLR"/>
    <property type="match status" value="1"/>
</dbReference>
<accession>A0A1L7AI78</accession>
<dbReference type="eggNOG" id="COG1414">
    <property type="taxonomic scope" value="Bacteria"/>
</dbReference>
<dbReference type="InterPro" id="IPR036388">
    <property type="entry name" value="WH-like_DNA-bd_sf"/>
</dbReference>
<name>A0A1L7AI78_9PROT</name>
<dbReference type="AlphaFoldDB" id="A0A1L7AI78"/>